<dbReference type="CDD" id="cd02513">
    <property type="entry name" value="CMP-NeuAc_Synthase"/>
    <property type="match status" value="1"/>
</dbReference>
<dbReference type="InterPro" id="IPR029044">
    <property type="entry name" value="Nucleotide-diphossugar_trans"/>
</dbReference>
<evidence type="ECO:0000313" key="2">
    <source>
        <dbReference type="Proteomes" id="UP001595798"/>
    </source>
</evidence>
<name>A0ABV8QFK7_9GAMM</name>
<sequence length="232" mass="26267">MGITCFLPCRKGSERVPKKNIRPIAGYGSGLLEIKLNQLLASRRIDHIILSTNDPDVIAYARSVASTRLEIRARAEELASSSTSTDQLIEFAGAQVEQGDLLWTHVTSPFITAGHYDDMIDMYLRKREEGYDSLMSVNELRGFLWNDAGPVNYDRNVEKWPRTQTLSPLYEINSAVFLAPVDVYRNCHDRIGKTPYKYVLDKIQGFDIDWEEDFRIAEAMLSTGIGKTGIEK</sequence>
<dbReference type="InterPro" id="IPR050793">
    <property type="entry name" value="CMP-NeuNAc_synthase"/>
</dbReference>
<dbReference type="Pfam" id="PF02348">
    <property type="entry name" value="CTP_transf_3"/>
    <property type="match status" value="1"/>
</dbReference>
<gene>
    <name evidence="1" type="ORF">ACFOZ5_08830</name>
</gene>
<dbReference type="PANTHER" id="PTHR21485:SF6">
    <property type="entry name" value="N-ACYLNEURAMINATE CYTIDYLYLTRANSFERASE-RELATED"/>
    <property type="match status" value="1"/>
</dbReference>
<dbReference type="Proteomes" id="UP001595798">
    <property type="component" value="Unassembled WGS sequence"/>
</dbReference>
<dbReference type="InterPro" id="IPR003329">
    <property type="entry name" value="Cytidylyl_trans"/>
</dbReference>
<organism evidence="1 2">
    <name type="scientific">Marinobacter lacisalsi</name>
    <dbReference type="NCBI Taxonomy" id="475979"/>
    <lineage>
        <taxon>Bacteria</taxon>
        <taxon>Pseudomonadati</taxon>
        <taxon>Pseudomonadota</taxon>
        <taxon>Gammaproteobacteria</taxon>
        <taxon>Pseudomonadales</taxon>
        <taxon>Marinobacteraceae</taxon>
        <taxon>Marinobacter</taxon>
    </lineage>
</organism>
<reference evidence="2" key="1">
    <citation type="journal article" date="2019" name="Int. J. Syst. Evol. Microbiol.">
        <title>The Global Catalogue of Microorganisms (GCM) 10K type strain sequencing project: providing services to taxonomists for standard genome sequencing and annotation.</title>
        <authorList>
            <consortium name="The Broad Institute Genomics Platform"/>
            <consortium name="The Broad Institute Genome Sequencing Center for Infectious Disease"/>
            <person name="Wu L."/>
            <person name="Ma J."/>
        </authorList>
    </citation>
    <scope>NUCLEOTIDE SEQUENCE [LARGE SCALE GENOMIC DNA]</scope>
    <source>
        <strain evidence="2">CECT 7297</strain>
    </source>
</reference>
<proteinExistence type="predicted"/>
<dbReference type="EMBL" id="JBHSDI010000012">
    <property type="protein sequence ID" value="MFC4259130.1"/>
    <property type="molecule type" value="Genomic_DNA"/>
</dbReference>
<dbReference type="PANTHER" id="PTHR21485">
    <property type="entry name" value="HAD SUPERFAMILY MEMBERS CMAS AND KDSC"/>
    <property type="match status" value="1"/>
</dbReference>
<dbReference type="SUPFAM" id="SSF53448">
    <property type="entry name" value="Nucleotide-diphospho-sugar transferases"/>
    <property type="match status" value="1"/>
</dbReference>
<evidence type="ECO:0000313" key="1">
    <source>
        <dbReference type="EMBL" id="MFC4259130.1"/>
    </source>
</evidence>
<dbReference type="GO" id="GO:0016779">
    <property type="term" value="F:nucleotidyltransferase activity"/>
    <property type="evidence" value="ECO:0007669"/>
    <property type="project" value="UniProtKB-KW"/>
</dbReference>
<keyword evidence="2" id="KW-1185">Reference proteome</keyword>
<comment type="caution">
    <text evidence="1">The sequence shown here is derived from an EMBL/GenBank/DDBJ whole genome shotgun (WGS) entry which is preliminary data.</text>
</comment>
<accession>A0ABV8QFK7</accession>
<dbReference type="Gene3D" id="3.90.550.10">
    <property type="entry name" value="Spore Coat Polysaccharide Biosynthesis Protein SpsA, Chain A"/>
    <property type="match status" value="1"/>
</dbReference>
<protein>
    <submittedName>
        <fullName evidence="1">Cytidylyltransferase domain-containing protein</fullName>
    </submittedName>
</protein>
<dbReference type="RefSeq" id="WP_379886677.1">
    <property type="nucleotide sequence ID" value="NZ_JBHSDI010000012.1"/>
</dbReference>
<keyword evidence="1" id="KW-0808">Transferase</keyword>
<keyword evidence="1" id="KW-0548">Nucleotidyltransferase</keyword>